<dbReference type="InterPro" id="IPR017937">
    <property type="entry name" value="Thioredoxin_CS"/>
</dbReference>
<dbReference type="Gene3D" id="3.40.30.10">
    <property type="entry name" value="Glutaredoxin"/>
    <property type="match status" value="1"/>
</dbReference>
<dbReference type="RefSeq" id="WP_011719088.1">
    <property type="nucleotide sequence ID" value="NC_008578.1"/>
</dbReference>
<proteinExistence type="predicted"/>
<organism evidence="7 8">
    <name type="scientific">Acidothermus cellulolyticus (strain ATCC 43068 / DSM 8971 / 11B)</name>
    <dbReference type="NCBI Taxonomy" id="351607"/>
    <lineage>
        <taxon>Bacteria</taxon>
        <taxon>Bacillati</taxon>
        <taxon>Actinomycetota</taxon>
        <taxon>Actinomycetes</taxon>
        <taxon>Acidothermales</taxon>
        <taxon>Acidothermaceae</taxon>
        <taxon>Acidothermus</taxon>
    </lineage>
</organism>
<comment type="subcellular location">
    <subcellularLocation>
        <location evidence="1">Cell envelope</location>
    </subcellularLocation>
</comment>
<dbReference type="HOGENOM" id="CLU_042529_11_1_11"/>
<dbReference type="PROSITE" id="PS00194">
    <property type="entry name" value="THIOREDOXIN_1"/>
    <property type="match status" value="1"/>
</dbReference>
<name>A0LRG5_ACIC1</name>
<evidence type="ECO:0000256" key="4">
    <source>
        <dbReference type="ARBA" id="ARBA00023157"/>
    </source>
</evidence>
<evidence type="ECO:0000259" key="6">
    <source>
        <dbReference type="PROSITE" id="PS51352"/>
    </source>
</evidence>
<keyword evidence="4" id="KW-1015">Disulfide bond</keyword>
<protein>
    <submittedName>
        <fullName evidence="7">Redoxin domain protein</fullName>
    </submittedName>
</protein>
<dbReference type="STRING" id="351607.Acel_0251"/>
<keyword evidence="8" id="KW-1185">Reference proteome</keyword>
<evidence type="ECO:0000256" key="3">
    <source>
        <dbReference type="ARBA" id="ARBA00022968"/>
    </source>
</evidence>
<dbReference type="PROSITE" id="PS51352">
    <property type="entry name" value="THIOREDOXIN_2"/>
    <property type="match status" value="1"/>
</dbReference>
<dbReference type="PANTHER" id="PTHR42852:SF6">
    <property type="entry name" value="THIOL:DISULFIDE INTERCHANGE PROTEIN DSBE"/>
    <property type="match status" value="1"/>
</dbReference>
<dbReference type="KEGG" id="ace:Acel_0251"/>
<dbReference type="InterPro" id="IPR013766">
    <property type="entry name" value="Thioredoxin_domain"/>
</dbReference>
<dbReference type="InterPro" id="IPR013740">
    <property type="entry name" value="Redoxin"/>
</dbReference>
<sequence length="213" mass="22562">MAIWQYMHDQPGAGRRGCSGRRFFTQGFRSLVACCVVVLLAGCAASRAADSTTVVNGKAAITRFAAGDRPAAPMVSGTDLSGRPLSLAQFRGTVIVLNFWASWCPPCRSEAAALEQVYTETKALGVHFVGVDIRENGPNDGPAFVADHHISYPSFADPSASIALQFRGSGINPALPPSTLVIDRSGRIAARALGELTYNPLKALVLDVVRESS</sequence>
<dbReference type="EMBL" id="CP000481">
    <property type="protein sequence ID" value="ABK52025.1"/>
    <property type="molecule type" value="Genomic_DNA"/>
</dbReference>
<dbReference type="GO" id="GO:0030313">
    <property type="term" value="C:cell envelope"/>
    <property type="evidence" value="ECO:0007669"/>
    <property type="project" value="UniProtKB-SubCell"/>
</dbReference>
<dbReference type="InterPro" id="IPR050553">
    <property type="entry name" value="Thioredoxin_ResA/DsbE_sf"/>
</dbReference>
<dbReference type="SUPFAM" id="SSF52833">
    <property type="entry name" value="Thioredoxin-like"/>
    <property type="match status" value="1"/>
</dbReference>
<dbReference type="GO" id="GO:0017004">
    <property type="term" value="P:cytochrome complex assembly"/>
    <property type="evidence" value="ECO:0007669"/>
    <property type="project" value="UniProtKB-KW"/>
</dbReference>
<dbReference type="AlphaFoldDB" id="A0LRG5"/>
<dbReference type="eggNOG" id="COG0526">
    <property type="taxonomic scope" value="Bacteria"/>
</dbReference>
<feature type="domain" description="Thioredoxin" evidence="6">
    <location>
        <begin position="66"/>
        <end position="211"/>
    </location>
</feature>
<evidence type="ECO:0000256" key="2">
    <source>
        <dbReference type="ARBA" id="ARBA00022748"/>
    </source>
</evidence>
<keyword evidence="5" id="KW-0676">Redox-active center</keyword>
<dbReference type="Proteomes" id="UP000008221">
    <property type="component" value="Chromosome"/>
</dbReference>
<keyword evidence="3" id="KW-0735">Signal-anchor</keyword>
<keyword evidence="3" id="KW-0812">Transmembrane</keyword>
<dbReference type="Pfam" id="PF08534">
    <property type="entry name" value="Redoxin"/>
    <property type="match status" value="1"/>
</dbReference>
<gene>
    <name evidence="7" type="ordered locus">Acel_0251</name>
</gene>
<accession>A0LRG5</accession>
<evidence type="ECO:0000256" key="1">
    <source>
        <dbReference type="ARBA" id="ARBA00004196"/>
    </source>
</evidence>
<evidence type="ECO:0000313" key="8">
    <source>
        <dbReference type="Proteomes" id="UP000008221"/>
    </source>
</evidence>
<dbReference type="InParanoid" id="A0LRG5"/>
<dbReference type="CDD" id="cd02966">
    <property type="entry name" value="TlpA_like_family"/>
    <property type="match status" value="1"/>
</dbReference>
<reference evidence="7 8" key="1">
    <citation type="journal article" date="2009" name="Genome Res.">
        <title>Complete genome of the cellulolytic thermophile Acidothermus cellulolyticus 11B provides insights into its ecophysiological and evolutionary adaptations.</title>
        <authorList>
            <person name="Barabote R.D."/>
            <person name="Xie G."/>
            <person name="Leu D.H."/>
            <person name="Normand P."/>
            <person name="Necsulea A."/>
            <person name="Daubin V."/>
            <person name="Medigue C."/>
            <person name="Adney W.S."/>
            <person name="Xu X.C."/>
            <person name="Lapidus A."/>
            <person name="Parales R.E."/>
            <person name="Detter C."/>
            <person name="Pujic P."/>
            <person name="Bruce D."/>
            <person name="Lavire C."/>
            <person name="Challacombe J.F."/>
            <person name="Brettin T.S."/>
            <person name="Berry A.M."/>
        </authorList>
    </citation>
    <scope>NUCLEOTIDE SEQUENCE [LARGE SCALE GENOMIC DNA]</scope>
    <source>
        <strain evidence="8">ATCC 43068 / DSM 8971 / 11B</strain>
    </source>
</reference>
<dbReference type="PANTHER" id="PTHR42852">
    <property type="entry name" value="THIOL:DISULFIDE INTERCHANGE PROTEIN DSBE"/>
    <property type="match status" value="1"/>
</dbReference>
<evidence type="ECO:0000256" key="5">
    <source>
        <dbReference type="ARBA" id="ARBA00023284"/>
    </source>
</evidence>
<dbReference type="GO" id="GO:0016491">
    <property type="term" value="F:oxidoreductase activity"/>
    <property type="evidence" value="ECO:0007669"/>
    <property type="project" value="InterPro"/>
</dbReference>
<dbReference type="InterPro" id="IPR036249">
    <property type="entry name" value="Thioredoxin-like_sf"/>
</dbReference>
<evidence type="ECO:0000313" key="7">
    <source>
        <dbReference type="EMBL" id="ABK52025.1"/>
    </source>
</evidence>
<keyword evidence="2" id="KW-0201">Cytochrome c-type biogenesis</keyword>